<dbReference type="GO" id="GO:0046983">
    <property type="term" value="F:protein dimerization activity"/>
    <property type="evidence" value="ECO:0007669"/>
    <property type="project" value="InterPro"/>
</dbReference>
<dbReference type="SUPFAM" id="SSF53335">
    <property type="entry name" value="S-adenosyl-L-methionine-dependent methyltransferases"/>
    <property type="match status" value="1"/>
</dbReference>
<keyword evidence="1" id="KW-0489">Methyltransferase</keyword>
<dbReference type="InterPro" id="IPR036388">
    <property type="entry name" value="WH-like_DNA-bd_sf"/>
</dbReference>
<dbReference type="InterPro" id="IPR029063">
    <property type="entry name" value="SAM-dependent_MTases_sf"/>
</dbReference>
<sequence length="354" mass="39618">MDREQMIAQHNAIKSNLRTLTDAVEAYSSTFEKNISSDDLEAVGQISQCQVAMVENVKQMQSAIYGPLNMVMLHYEECLRSSSVRTLLEMGVFDALPVDGSGMSAPELAKKLGVDENLLVRLMRVVVPTFFEEPQPEVYTHTANSKVYLDGPLRANFKMMFDEICVASTRMPDFFKKNGYLNPISRSNNPYTFAHDTHGLSMFEFLLQHPDRFNNFNDAMQARSSQTSLPYSLFPFKSKFGEVDTTNETVLLVDVGSGIGQATLAIREACAEIKGKMVMQDQKQVIDGIATPLPPGVEAMAHDFFKPQPVQGALFYYIHRCLHDWPDSDCLVILQHLAAAMSPNVSRLLISEIE</sequence>
<protein>
    <submittedName>
        <fullName evidence="6">O-methyltransferase</fullName>
    </submittedName>
</protein>
<dbReference type="InterPro" id="IPR012967">
    <property type="entry name" value="COMT_dimerisation"/>
</dbReference>
<keyword evidence="2" id="KW-0808">Transferase</keyword>
<dbReference type="RefSeq" id="XP_022284321.1">
    <property type="nucleotide sequence ID" value="XM_022428900.1"/>
</dbReference>
<dbReference type="Pfam" id="PF00891">
    <property type="entry name" value="Methyltransf_2"/>
    <property type="match status" value="1"/>
</dbReference>
<dbReference type="Gene3D" id="3.40.50.150">
    <property type="entry name" value="Vaccinia Virus protein VP39"/>
    <property type="match status" value="1"/>
</dbReference>
<evidence type="ECO:0000259" key="5">
    <source>
        <dbReference type="Pfam" id="PF08100"/>
    </source>
</evidence>
<dbReference type="PANTHER" id="PTHR43712:SF1">
    <property type="entry name" value="HYPOTHETICAL O-METHYLTRANSFERASE (EUROFUNG)-RELATED"/>
    <property type="match status" value="1"/>
</dbReference>
<dbReference type="EMBL" id="LSBJ02000005">
    <property type="protein sequence ID" value="OAQ65236.2"/>
    <property type="molecule type" value="Genomic_DNA"/>
</dbReference>
<keyword evidence="3" id="KW-0949">S-adenosyl-L-methionine</keyword>
<dbReference type="OrthoDB" id="2410195at2759"/>
<dbReference type="InterPro" id="IPR001077">
    <property type="entry name" value="COMT_C"/>
</dbReference>
<organism evidence="6 7">
    <name type="scientific">Pochonia chlamydosporia 170</name>
    <dbReference type="NCBI Taxonomy" id="1380566"/>
    <lineage>
        <taxon>Eukaryota</taxon>
        <taxon>Fungi</taxon>
        <taxon>Dikarya</taxon>
        <taxon>Ascomycota</taxon>
        <taxon>Pezizomycotina</taxon>
        <taxon>Sordariomycetes</taxon>
        <taxon>Hypocreomycetidae</taxon>
        <taxon>Hypocreales</taxon>
        <taxon>Clavicipitaceae</taxon>
        <taxon>Pochonia</taxon>
    </lineage>
</organism>
<dbReference type="PROSITE" id="PS51683">
    <property type="entry name" value="SAM_OMT_II"/>
    <property type="match status" value="1"/>
</dbReference>
<dbReference type="Proteomes" id="UP000078397">
    <property type="component" value="Unassembled WGS sequence"/>
</dbReference>
<dbReference type="PANTHER" id="PTHR43712">
    <property type="entry name" value="PUTATIVE (AFU_ORTHOLOGUE AFUA_4G14580)-RELATED"/>
    <property type="match status" value="1"/>
</dbReference>
<dbReference type="Gene3D" id="1.10.10.10">
    <property type="entry name" value="Winged helix-like DNA-binding domain superfamily/Winged helix DNA-binding domain"/>
    <property type="match status" value="1"/>
</dbReference>
<accession>A0A179FI49</accession>
<name>A0A179FI49_METCM</name>
<evidence type="ECO:0000256" key="1">
    <source>
        <dbReference type="ARBA" id="ARBA00022603"/>
    </source>
</evidence>
<dbReference type="GeneID" id="28855789"/>
<dbReference type="GO" id="GO:0008171">
    <property type="term" value="F:O-methyltransferase activity"/>
    <property type="evidence" value="ECO:0007669"/>
    <property type="project" value="InterPro"/>
</dbReference>
<dbReference type="InterPro" id="IPR016461">
    <property type="entry name" value="COMT-like"/>
</dbReference>
<keyword evidence="7" id="KW-1185">Reference proteome</keyword>
<dbReference type="GO" id="GO:0032259">
    <property type="term" value="P:methylation"/>
    <property type="evidence" value="ECO:0007669"/>
    <property type="project" value="UniProtKB-KW"/>
</dbReference>
<dbReference type="AlphaFoldDB" id="A0A179FI49"/>
<evidence type="ECO:0000313" key="6">
    <source>
        <dbReference type="EMBL" id="OAQ65236.2"/>
    </source>
</evidence>
<feature type="domain" description="O-methyltransferase C-terminal" evidence="4">
    <location>
        <begin position="193"/>
        <end position="350"/>
    </location>
</feature>
<evidence type="ECO:0000313" key="7">
    <source>
        <dbReference type="Proteomes" id="UP000078397"/>
    </source>
</evidence>
<comment type="caution">
    <text evidence="6">The sequence shown here is derived from an EMBL/GenBank/DDBJ whole genome shotgun (WGS) entry which is preliminary data.</text>
</comment>
<evidence type="ECO:0000256" key="2">
    <source>
        <dbReference type="ARBA" id="ARBA00022679"/>
    </source>
</evidence>
<reference evidence="6 7" key="1">
    <citation type="journal article" date="2016" name="PLoS Pathog.">
        <title>Biosynthesis of antibiotic leucinostatins in bio-control fungus Purpureocillium lilacinum and their inhibition on phytophthora revealed by genome mining.</title>
        <authorList>
            <person name="Wang G."/>
            <person name="Liu Z."/>
            <person name="Lin R."/>
            <person name="Li E."/>
            <person name="Mao Z."/>
            <person name="Ling J."/>
            <person name="Yang Y."/>
            <person name="Yin W.B."/>
            <person name="Xie B."/>
        </authorList>
    </citation>
    <scope>NUCLEOTIDE SEQUENCE [LARGE SCALE GENOMIC DNA]</scope>
    <source>
        <strain evidence="6">170</strain>
    </source>
</reference>
<feature type="domain" description="O-methyltransferase dimerisation" evidence="5">
    <location>
        <begin position="78"/>
        <end position="149"/>
    </location>
</feature>
<evidence type="ECO:0000256" key="3">
    <source>
        <dbReference type="ARBA" id="ARBA00022691"/>
    </source>
</evidence>
<dbReference type="SUPFAM" id="SSF46785">
    <property type="entry name" value="Winged helix' DNA-binding domain"/>
    <property type="match status" value="1"/>
</dbReference>
<dbReference type="InterPro" id="IPR036390">
    <property type="entry name" value="WH_DNA-bd_sf"/>
</dbReference>
<evidence type="ECO:0000259" key="4">
    <source>
        <dbReference type="Pfam" id="PF00891"/>
    </source>
</evidence>
<gene>
    <name evidence="6" type="ORF">VFPPC_14024</name>
</gene>
<proteinExistence type="predicted"/>
<dbReference type="KEGG" id="pchm:VFPPC_14024"/>
<dbReference type="Pfam" id="PF08100">
    <property type="entry name" value="Dimerisation"/>
    <property type="match status" value="1"/>
</dbReference>